<sequence>MMIELGRWLTMQKISHVFSGMLGIWKNFLFGWDGKGRPTMPLVGLIILALFYAMLAFAKGAYLVGLLVLLGWTLSFPALVYIYDLRASKR</sequence>
<feature type="transmembrane region" description="Helical" evidence="1">
    <location>
        <begin position="63"/>
        <end position="83"/>
    </location>
</feature>
<gene>
    <name evidence="2" type="ORF">A2650_03905</name>
</gene>
<accession>A0A1F8EKV3</accession>
<evidence type="ECO:0000313" key="3">
    <source>
        <dbReference type="Proteomes" id="UP000177117"/>
    </source>
</evidence>
<name>A0A1F8EKV3_9BACT</name>
<dbReference type="Proteomes" id="UP000177117">
    <property type="component" value="Unassembled WGS sequence"/>
</dbReference>
<keyword evidence="1" id="KW-1133">Transmembrane helix</keyword>
<dbReference type="EMBL" id="MGJD01000005">
    <property type="protein sequence ID" value="OGN01487.1"/>
    <property type="molecule type" value="Genomic_DNA"/>
</dbReference>
<organism evidence="2 3">
    <name type="scientific">Candidatus Yanofskybacteria bacterium RIFCSPHIGHO2_01_FULL_41_53</name>
    <dbReference type="NCBI Taxonomy" id="1802663"/>
    <lineage>
        <taxon>Bacteria</taxon>
        <taxon>Candidatus Yanofskyibacteriota</taxon>
    </lineage>
</organism>
<reference evidence="2 3" key="1">
    <citation type="journal article" date="2016" name="Nat. Commun.">
        <title>Thousands of microbial genomes shed light on interconnected biogeochemical processes in an aquifer system.</title>
        <authorList>
            <person name="Anantharaman K."/>
            <person name="Brown C.T."/>
            <person name="Hug L.A."/>
            <person name="Sharon I."/>
            <person name="Castelle C.J."/>
            <person name="Probst A.J."/>
            <person name="Thomas B.C."/>
            <person name="Singh A."/>
            <person name="Wilkins M.J."/>
            <person name="Karaoz U."/>
            <person name="Brodie E.L."/>
            <person name="Williams K.H."/>
            <person name="Hubbard S.S."/>
            <person name="Banfield J.F."/>
        </authorList>
    </citation>
    <scope>NUCLEOTIDE SEQUENCE [LARGE SCALE GENOMIC DNA]</scope>
</reference>
<keyword evidence="1" id="KW-0812">Transmembrane</keyword>
<evidence type="ECO:0000256" key="1">
    <source>
        <dbReference type="SAM" id="Phobius"/>
    </source>
</evidence>
<keyword evidence="1" id="KW-0472">Membrane</keyword>
<dbReference type="AlphaFoldDB" id="A0A1F8EKV3"/>
<comment type="caution">
    <text evidence="2">The sequence shown here is derived from an EMBL/GenBank/DDBJ whole genome shotgun (WGS) entry which is preliminary data.</text>
</comment>
<evidence type="ECO:0000313" key="2">
    <source>
        <dbReference type="EMBL" id="OGN01487.1"/>
    </source>
</evidence>
<proteinExistence type="predicted"/>
<protein>
    <submittedName>
        <fullName evidence="2">Uncharacterized protein</fullName>
    </submittedName>
</protein>
<feature type="transmembrane region" description="Helical" evidence="1">
    <location>
        <begin position="39"/>
        <end position="57"/>
    </location>
</feature>